<dbReference type="PROSITE" id="PS50928">
    <property type="entry name" value="ABC_TM1"/>
    <property type="match status" value="1"/>
</dbReference>
<comment type="similarity">
    <text evidence="7">Belongs to the binding-protein-dependent transport system permease family.</text>
</comment>
<keyword evidence="5 7" id="KW-1133">Transmembrane helix</keyword>
<feature type="transmembrane region" description="Helical" evidence="7">
    <location>
        <begin position="254"/>
        <end position="276"/>
    </location>
</feature>
<evidence type="ECO:0000256" key="2">
    <source>
        <dbReference type="ARBA" id="ARBA00022448"/>
    </source>
</evidence>
<protein>
    <submittedName>
        <fullName evidence="9">Binding-protein-dependent transport systems inner membrane component</fullName>
    </submittedName>
</protein>
<evidence type="ECO:0000313" key="10">
    <source>
        <dbReference type="Proteomes" id="UP000002484"/>
    </source>
</evidence>
<dbReference type="PANTHER" id="PTHR43163:SF6">
    <property type="entry name" value="DIPEPTIDE TRANSPORT SYSTEM PERMEASE PROTEIN DPPB-RELATED"/>
    <property type="match status" value="1"/>
</dbReference>
<evidence type="ECO:0000256" key="5">
    <source>
        <dbReference type="ARBA" id="ARBA00022989"/>
    </source>
</evidence>
<dbReference type="SUPFAM" id="SSF161098">
    <property type="entry name" value="MetI-like"/>
    <property type="match status" value="1"/>
</dbReference>
<proteinExistence type="inferred from homology"/>
<keyword evidence="4 7" id="KW-0812">Transmembrane</keyword>
<feature type="transmembrane region" description="Helical" evidence="7">
    <location>
        <begin position="133"/>
        <end position="155"/>
    </location>
</feature>
<dbReference type="eggNOG" id="COG0601">
    <property type="taxonomic scope" value="Bacteria"/>
</dbReference>
<dbReference type="InParanoid" id="E3J0K0"/>
<dbReference type="Proteomes" id="UP000002484">
    <property type="component" value="Chromosome"/>
</dbReference>
<dbReference type="GO" id="GO:0005886">
    <property type="term" value="C:plasma membrane"/>
    <property type="evidence" value="ECO:0007669"/>
    <property type="project" value="UniProtKB-SubCell"/>
</dbReference>
<dbReference type="Pfam" id="PF00528">
    <property type="entry name" value="BPD_transp_1"/>
    <property type="match status" value="1"/>
</dbReference>
<feature type="domain" description="ABC transmembrane type-1" evidence="8">
    <location>
        <begin position="95"/>
        <end position="315"/>
    </location>
</feature>
<keyword evidence="2 7" id="KW-0813">Transport</keyword>
<comment type="subcellular location">
    <subcellularLocation>
        <location evidence="1 7">Cell membrane</location>
        <topology evidence="1 7">Multi-pass membrane protein</topology>
    </subcellularLocation>
</comment>
<keyword evidence="3" id="KW-1003">Cell membrane</keyword>
<keyword evidence="10" id="KW-1185">Reference proteome</keyword>
<dbReference type="STRING" id="298654.FraEuI1c_3622"/>
<gene>
    <name evidence="9" type="ordered locus">FraEuI1c_3622</name>
</gene>
<evidence type="ECO:0000259" key="8">
    <source>
        <dbReference type="PROSITE" id="PS50928"/>
    </source>
</evidence>
<evidence type="ECO:0000313" key="9">
    <source>
        <dbReference type="EMBL" id="ADP81629.1"/>
    </source>
</evidence>
<evidence type="ECO:0000256" key="6">
    <source>
        <dbReference type="ARBA" id="ARBA00023136"/>
    </source>
</evidence>
<feature type="transmembrane region" description="Helical" evidence="7">
    <location>
        <begin position="296"/>
        <end position="315"/>
    </location>
</feature>
<evidence type="ECO:0000256" key="1">
    <source>
        <dbReference type="ARBA" id="ARBA00004651"/>
    </source>
</evidence>
<evidence type="ECO:0000256" key="3">
    <source>
        <dbReference type="ARBA" id="ARBA00022475"/>
    </source>
</evidence>
<sequence length="328" mass="34122" precursor="true">MRRFALHRAGIAVGLLLLLLLVLFVLQHLSDSDPAAAYLGAKASPGQIAEVRHRLGLDRPLFEQYFSYVGHAAQGDLGTSLRTRRSIGTDLGDFFPATLELVFAAFVLAALLGAGYAFSGALRIRGSAPVRGLLLVAASAPVFLLGVLGIVVFYADLGWLPAAGRGADTSSPTGFLLLDSVLHGNPGLFGQALRHLLLPALALAIAPAIAIGRILRSSVETTLRADHVRTARAKGLREGAVVARHVARNAVGPALSMSGLQLGSMFAGVVVVEKIFSWPGIGSYLGDSIASGDFPAIAGVTLLLGAIYIVANAVVDVLQTLADPRVAL</sequence>
<dbReference type="InterPro" id="IPR045621">
    <property type="entry name" value="BPD_transp_1_N"/>
</dbReference>
<dbReference type="GO" id="GO:0055085">
    <property type="term" value="P:transmembrane transport"/>
    <property type="evidence" value="ECO:0007669"/>
    <property type="project" value="InterPro"/>
</dbReference>
<reference evidence="9 10" key="1">
    <citation type="submission" date="2010-10" db="EMBL/GenBank/DDBJ databases">
        <title>Complete sequence of Frankia sp. EuI1c.</title>
        <authorList>
            <consortium name="US DOE Joint Genome Institute"/>
            <person name="Lucas S."/>
            <person name="Copeland A."/>
            <person name="Lapidus A."/>
            <person name="Cheng J.-F."/>
            <person name="Bruce D."/>
            <person name="Goodwin L."/>
            <person name="Pitluck S."/>
            <person name="Chertkov O."/>
            <person name="Detter J.C."/>
            <person name="Han C."/>
            <person name="Tapia R."/>
            <person name="Land M."/>
            <person name="Hauser L."/>
            <person name="Jeffries C."/>
            <person name="Kyrpides N."/>
            <person name="Ivanova N."/>
            <person name="Mikhailova N."/>
            <person name="Beauchemin N."/>
            <person name="Sen A."/>
            <person name="Sur S.A."/>
            <person name="Gtari M."/>
            <person name="Wall L."/>
            <person name="Tisa L."/>
            <person name="Woyke T."/>
        </authorList>
    </citation>
    <scope>NUCLEOTIDE SEQUENCE [LARGE SCALE GENOMIC DNA]</scope>
    <source>
        <strain evidence="10">DSM 45817 / CECT 9037 / EuI1c</strain>
    </source>
</reference>
<dbReference type="PANTHER" id="PTHR43163">
    <property type="entry name" value="DIPEPTIDE TRANSPORT SYSTEM PERMEASE PROTEIN DPPB-RELATED"/>
    <property type="match status" value="1"/>
</dbReference>
<feature type="transmembrane region" description="Helical" evidence="7">
    <location>
        <begin position="196"/>
        <end position="215"/>
    </location>
</feature>
<dbReference type="InterPro" id="IPR035906">
    <property type="entry name" value="MetI-like_sf"/>
</dbReference>
<keyword evidence="6 7" id="KW-0472">Membrane</keyword>
<name>E3J0K0_PSEI1</name>
<dbReference type="RefSeq" id="WP_013424747.1">
    <property type="nucleotide sequence ID" value="NC_014666.1"/>
</dbReference>
<evidence type="ECO:0000256" key="7">
    <source>
        <dbReference type="RuleBase" id="RU363032"/>
    </source>
</evidence>
<dbReference type="HOGENOM" id="CLU_036879_0_3_11"/>
<organism evidence="9 10">
    <name type="scientific">Pseudofrankia inefficax (strain DSM 45817 / CECT 9037 / DDB 130130 / EuI1c)</name>
    <name type="common">Frankia inefficax</name>
    <dbReference type="NCBI Taxonomy" id="298654"/>
    <lineage>
        <taxon>Bacteria</taxon>
        <taxon>Bacillati</taxon>
        <taxon>Actinomycetota</taxon>
        <taxon>Actinomycetes</taxon>
        <taxon>Frankiales</taxon>
        <taxon>Frankiaceae</taxon>
        <taxon>Pseudofrankia</taxon>
    </lineage>
</organism>
<dbReference type="AlphaFoldDB" id="E3J0K0"/>
<feature type="transmembrane region" description="Helical" evidence="7">
    <location>
        <begin position="101"/>
        <end position="121"/>
    </location>
</feature>
<dbReference type="CDD" id="cd06261">
    <property type="entry name" value="TM_PBP2"/>
    <property type="match status" value="1"/>
</dbReference>
<evidence type="ECO:0000256" key="4">
    <source>
        <dbReference type="ARBA" id="ARBA00022692"/>
    </source>
</evidence>
<dbReference type="Gene3D" id="1.10.3720.10">
    <property type="entry name" value="MetI-like"/>
    <property type="match status" value="1"/>
</dbReference>
<accession>E3J0K0</accession>
<dbReference type="OrthoDB" id="147639at2"/>
<dbReference type="KEGG" id="fri:FraEuI1c_3622"/>
<dbReference type="Pfam" id="PF19300">
    <property type="entry name" value="BPD_transp_1_N"/>
    <property type="match status" value="1"/>
</dbReference>
<dbReference type="InterPro" id="IPR000515">
    <property type="entry name" value="MetI-like"/>
</dbReference>
<dbReference type="EMBL" id="CP002299">
    <property type="protein sequence ID" value="ADP81629.1"/>
    <property type="molecule type" value="Genomic_DNA"/>
</dbReference>